<dbReference type="InterPro" id="IPR016187">
    <property type="entry name" value="CTDL_fold"/>
</dbReference>
<dbReference type="SUPFAM" id="SSF56436">
    <property type="entry name" value="C-type lectin-like"/>
    <property type="match status" value="1"/>
</dbReference>
<name>A0A367RJR9_NOSPU</name>
<dbReference type="AlphaFoldDB" id="A0A367RJR9"/>
<organism evidence="3 4">
    <name type="scientific">Nostoc punctiforme NIES-2108</name>
    <dbReference type="NCBI Taxonomy" id="1356359"/>
    <lineage>
        <taxon>Bacteria</taxon>
        <taxon>Bacillati</taxon>
        <taxon>Cyanobacteriota</taxon>
        <taxon>Cyanophyceae</taxon>
        <taxon>Nostocales</taxon>
        <taxon>Nostocaceae</taxon>
        <taxon>Nostoc</taxon>
    </lineage>
</organism>
<dbReference type="EMBL" id="LXQE01000147">
    <property type="protein sequence ID" value="RCJ36807.1"/>
    <property type="molecule type" value="Genomic_DNA"/>
</dbReference>
<dbReference type="Pfam" id="PF03781">
    <property type="entry name" value="FGE-sulfatase"/>
    <property type="match status" value="1"/>
</dbReference>
<dbReference type="InterPro" id="IPR042095">
    <property type="entry name" value="SUMF_sf"/>
</dbReference>
<protein>
    <submittedName>
        <fullName evidence="3">Gliding motility-associated lipoprotein GldK</fullName>
    </submittedName>
</protein>
<feature type="domain" description="Sulfatase-modifying factor enzyme-like" evidence="2">
    <location>
        <begin position="54"/>
        <end position="352"/>
    </location>
</feature>
<comment type="caution">
    <text evidence="3">The sequence shown here is derived from an EMBL/GenBank/DDBJ whole genome shotgun (WGS) entry which is preliminary data.</text>
</comment>
<dbReference type="PANTHER" id="PTHR23150:SF19">
    <property type="entry name" value="FORMYLGLYCINE-GENERATING ENZYME"/>
    <property type="match status" value="1"/>
</dbReference>
<dbReference type="InterPro" id="IPR005532">
    <property type="entry name" value="SUMF_dom"/>
</dbReference>
<keyword evidence="3" id="KW-0449">Lipoprotein</keyword>
<evidence type="ECO:0000313" key="3">
    <source>
        <dbReference type="EMBL" id="RCJ36807.1"/>
    </source>
</evidence>
<reference evidence="3 4" key="1">
    <citation type="submission" date="2016-04" db="EMBL/GenBank/DDBJ databases">
        <authorList>
            <person name="Evans L.H."/>
            <person name="Alamgir A."/>
            <person name="Owens N."/>
            <person name="Weber N.D."/>
            <person name="Virtaneva K."/>
            <person name="Barbian K."/>
            <person name="Babar A."/>
            <person name="Rosenke K."/>
        </authorList>
    </citation>
    <scope>NUCLEOTIDE SEQUENCE [LARGE SCALE GENOMIC DNA]</scope>
    <source>
        <strain evidence="3">NIES-2108</strain>
    </source>
</reference>
<keyword evidence="1" id="KW-1133">Transmembrane helix</keyword>
<dbReference type="InterPro" id="IPR051043">
    <property type="entry name" value="Sulfatase_Mod_Factor_Kinase"/>
</dbReference>
<evidence type="ECO:0000313" key="4">
    <source>
        <dbReference type="Proteomes" id="UP000252085"/>
    </source>
</evidence>
<keyword evidence="1" id="KW-0472">Membrane</keyword>
<evidence type="ECO:0000259" key="2">
    <source>
        <dbReference type="Pfam" id="PF03781"/>
    </source>
</evidence>
<gene>
    <name evidence="3" type="ORF">A6769_15010</name>
</gene>
<dbReference type="Proteomes" id="UP000252085">
    <property type="component" value="Unassembled WGS sequence"/>
</dbReference>
<feature type="transmembrane region" description="Helical" evidence="1">
    <location>
        <begin position="20"/>
        <end position="39"/>
    </location>
</feature>
<keyword evidence="1" id="KW-0812">Transmembrane</keyword>
<dbReference type="GO" id="GO:0120147">
    <property type="term" value="F:formylglycine-generating oxidase activity"/>
    <property type="evidence" value="ECO:0007669"/>
    <property type="project" value="TreeGrafter"/>
</dbReference>
<sequence>MNYRHSIKSNKIENIRDGKIYCFLTLIFIQGIAIALLFINTTALAATVNPCPQGMAMISGGAFKMGSDNSSFVEERSPRDVTVTNFCIDKYELTNSQFGEFVKSTGYVTVAERPLSQEQFPDLPDEQRLPGSLVFEMAKPGVKQVSFLSWWHWTTGANWQHPFGADSALAQPAAGIASKANYPVVHIAYEDALAYAKWSGKSLPTEAQWEYAARGGLDGATYTWGNEYSEHRANTWQGIFPFFNTKADGHLGIAPVGSFAPNGYGLYDMTGNVWEWTSDLFQIGRDRKSDQINPIALNQGFDPKQPDESELHVIKGGSYLCAPNYCSRFRPAARESESPDTGTTHIGFRLVKNLPSSTLPINSKSQI</sequence>
<proteinExistence type="predicted"/>
<dbReference type="Gene3D" id="3.90.1580.10">
    <property type="entry name" value="paralog of FGE (formylglycine-generating enzyme)"/>
    <property type="match status" value="1"/>
</dbReference>
<dbReference type="PANTHER" id="PTHR23150">
    <property type="entry name" value="SULFATASE MODIFYING FACTOR 1, 2"/>
    <property type="match status" value="1"/>
</dbReference>
<evidence type="ECO:0000256" key="1">
    <source>
        <dbReference type="SAM" id="Phobius"/>
    </source>
</evidence>
<accession>A0A367RJR9</accession>